<dbReference type="FunCoup" id="I2H2L4">
    <property type="interactions" value="387"/>
</dbReference>
<dbReference type="SUPFAM" id="SSF53474">
    <property type="entry name" value="alpha/beta-Hydrolases"/>
    <property type="match status" value="1"/>
</dbReference>
<dbReference type="Pfam" id="PF03959">
    <property type="entry name" value="FSH1"/>
    <property type="match status" value="1"/>
</dbReference>
<dbReference type="InterPro" id="IPR029058">
    <property type="entry name" value="AB_hydrolase_fold"/>
</dbReference>
<dbReference type="KEGG" id="tbl:TBLA_0D01080"/>
<dbReference type="RefSeq" id="XP_004180135.1">
    <property type="nucleotide sequence ID" value="XM_004180087.1"/>
</dbReference>
<dbReference type="AlphaFoldDB" id="I2H2L4"/>
<dbReference type="GeneID" id="14495599"/>
<dbReference type="OMA" id="CYSGFIA"/>
<dbReference type="GO" id="GO:0005737">
    <property type="term" value="C:cytoplasm"/>
    <property type="evidence" value="ECO:0007669"/>
    <property type="project" value="TreeGrafter"/>
</dbReference>
<gene>
    <name evidence="3" type="primary">TBLA0D01080</name>
    <name evidence="3" type="ORF">TBLA_0D01080</name>
</gene>
<dbReference type="PANTHER" id="PTHR48070:SF6">
    <property type="entry name" value="ESTERASE OVCA2"/>
    <property type="match status" value="1"/>
</dbReference>
<accession>I2H2L4</accession>
<dbReference type="HOGENOM" id="CLU_051938_2_2_1"/>
<dbReference type="GO" id="GO:0016787">
    <property type="term" value="F:hydrolase activity"/>
    <property type="evidence" value="ECO:0007669"/>
    <property type="project" value="UniProtKB-KW"/>
</dbReference>
<dbReference type="eggNOG" id="KOG2551">
    <property type="taxonomic scope" value="Eukaryota"/>
</dbReference>
<proteinExistence type="predicted"/>
<name>I2H2L4_HENB6</name>
<dbReference type="OrthoDB" id="2094269at2759"/>
<sequence length="222" mass="25115">MPKRILMLHGLAQTGEYFSSKTKNFRIELEKLGYSLYYPTAPNKYSAADLPEEIGSADSSTNESHEVTAWIEDDLINESYNLPQTTITFLHDYVIENGPFEGIIGFSQGAGVAGFLVTDFNKLLGLTKEEQPPLKFFMSFSGFRFRPDKYQEQYDNHPISIPSLHVRGDLDTITSSAKVDALYNSCNVENRTKMIHKGGHYVPTSRGVIKKMIDWLQAVNKY</sequence>
<dbReference type="InParanoid" id="I2H2L4"/>
<evidence type="ECO:0000313" key="3">
    <source>
        <dbReference type="EMBL" id="CCH60616.1"/>
    </source>
</evidence>
<dbReference type="EMBL" id="HE806319">
    <property type="protein sequence ID" value="CCH60616.1"/>
    <property type="molecule type" value="Genomic_DNA"/>
</dbReference>
<dbReference type="GO" id="GO:0005634">
    <property type="term" value="C:nucleus"/>
    <property type="evidence" value="ECO:0007669"/>
    <property type="project" value="TreeGrafter"/>
</dbReference>
<dbReference type="Proteomes" id="UP000002866">
    <property type="component" value="Chromosome 4"/>
</dbReference>
<dbReference type="Gene3D" id="3.40.50.1820">
    <property type="entry name" value="alpha/beta hydrolase"/>
    <property type="match status" value="1"/>
</dbReference>
<organism evidence="3 4">
    <name type="scientific">Henningerozyma blattae (strain ATCC 34711 / CBS 6284 / DSM 70876 / NBRC 10599 / NRRL Y-10934 / UCD 77-7)</name>
    <name type="common">Yeast</name>
    <name type="synonym">Tetrapisispora blattae</name>
    <dbReference type="NCBI Taxonomy" id="1071380"/>
    <lineage>
        <taxon>Eukaryota</taxon>
        <taxon>Fungi</taxon>
        <taxon>Dikarya</taxon>
        <taxon>Ascomycota</taxon>
        <taxon>Saccharomycotina</taxon>
        <taxon>Saccharomycetes</taxon>
        <taxon>Saccharomycetales</taxon>
        <taxon>Saccharomycetaceae</taxon>
        <taxon>Henningerozyma</taxon>
    </lineage>
</organism>
<protein>
    <recommendedName>
        <fullName evidence="2">Serine hydrolase domain-containing protein</fullName>
    </recommendedName>
</protein>
<evidence type="ECO:0000313" key="4">
    <source>
        <dbReference type="Proteomes" id="UP000002866"/>
    </source>
</evidence>
<evidence type="ECO:0000259" key="2">
    <source>
        <dbReference type="Pfam" id="PF03959"/>
    </source>
</evidence>
<evidence type="ECO:0000256" key="1">
    <source>
        <dbReference type="ARBA" id="ARBA00022801"/>
    </source>
</evidence>
<keyword evidence="4" id="KW-1185">Reference proteome</keyword>
<reference evidence="3 4" key="1">
    <citation type="journal article" date="2011" name="Proc. Natl. Acad. Sci. U.S.A.">
        <title>Evolutionary erosion of yeast sex chromosomes by mating-type switching accidents.</title>
        <authorList>
            <person name="Gordon J.L."/>
            <person name="Armisen D."/>
            <person name="Proux-Wera E."/>
            <person name="Oheigeartaigh S.S."/>
            <person name="Byrne K.P."/>
            <person name="Wolfe K.H."/>
        </authorList>
    </citation>
    <scope>NUCLEOTIDE SEQUENCE [LARGE SCALE GENOMIC DNA]</scope>
    <source>
        <strain evidence="4">ATCC 34711 / CBS 6284 / DSM 70876 / NBRC 10599 / NRRL Y-10934 / UCD 77-7</strain>
    </source>
</reference>
<feature type="domain" description="Serine hydrolase" evidence="2">
    <location>
        <begin position="2"/>
        <end position="211"/>
    </location>
</feature>
<keyword evidence="1" id="KW-0378">Hydrolase</keyword>
<dbReference type="PANTHER" id="PTHR48070">
    <property type="entry name" value="ESTERASE OVCA2"/>
    <property type="match status" value="1"/>
</dbReference>
<dbReference type="InterPro" id="IPR050593">
    <property type="entry name" value="LovG"/>
</dbReference>
<dbReference type="InterPro" id="IPR005645">
    <property type="entry name" value="FSH-like_dom"/>
</dbReference>